<dbReference type="SMART" id="SM00850">
    <property type="entry name" value="LytTR"/>
    <property type="match status" value="1"/>
</dbReference>
<dbReference type="Pfam" id="PF04397">
    <property type="entry name" value="LytTR"/>
    <property type="match status" value="1"/>
</dbReference>
<accession>A0A369B828</accession>
<sequence>MERIQALDDLYEDGSTDVIELASGQCTVVQCNHNIGRSFIRSLLGEGTTSGYGVTYRGELLSLCNPETAKQVGFCSLGEGMYERLKVRDYLLFWAEIYEVRPEIGELLSGIGLEGKANERISRLSYSEKRLLGFARSILHDPELVIWEEPEQNLDLESCMIARRMISGLIRRDKAVLITCSALEQALSISNVIYRLNGSRFEPIALQEPAELLEPESDVGEEVPTEAGIELPESTARLSRLMVKTEDKYVFIDPQTINYIESNEGITTLFTKEGRFACAWTLVELEDKLKPFRFYRCHRSYIVNLNQIAELIVWSRNSYSLVLSDGQKSRIPLSKGKFEELKTIVAL</sequence>
<reference evidence="2 3" key="1">
    <citation type="submission" date="2018-07" db="EMBL/GenBank/DDBJ databases">
        <title>Genomic Encyclopedia of Type Strains, Phase III (KMG-III): the genomes of soil and plant-associated and newly described type strains.</title>
        <authorList>
            <person name="Whitman W."/>
        </authorList>
    </citation>
    <scope>NUCLEOTIDE SEQUENCE [LARGE SCALE GENOMIC DNA]</scope>
    <source>
        <strain evidence="2 3">CECT 8333</strain>
    </source>
</reference>
<dbReference type="InterPro" id="IPR012046">
    <property type="entry name" value="LytTR_ABC"/>
</dbReference>
<organism evidence="2 3">
    <name type="scientific">Fontibacillus phaseoli</name>
    <dbReference type="NCBI Taxonomy" id="1416533"/>
    <lineage>
        <taxon>Bacteria</taxon>
        <taxon>Bacillati</taxon>
        <taxon>Bacillota</taxon>
        <taxon>Bacilli</taxon>
        <taxon>Bacillales</taxon>
        <taxon>Paenibacillaceae</taxon>
        <taxon>Fontibacillus</taxon>
    </lineage>
</organism>
<gene>
    <name evidence="2" type="ORF">DFP94_10839</name>
</gene>
<dbReference type="EMBL" id="QPJW01000008">
    <property type="protein sequence ID" value="RCX17680.1"/>
    <property type="molecule type" value="Genomic_DNA"/>
</dbReference>
<dbReference type="PANTHER" id="PTHR37299">
    <property type="entry name" value="TRANSCRIPTIONAL REGULATOR-RELATED"/>
    <property type="match status" value="1"/>
</dbReference>
<evidence type="ECO:0000259" key="1">
    <source>
        <dbReference type="PROSITE" id="PS50930"/>
    </source>
</evidence>
<protein>
    <submittedName>
        <fullName evidence="2">LytTR family transcriptional regulator</fullName>
    </submittedName>
</protein>
<evidence type="ECO:0000313" key="2">
    <source>
        <dbReference type="EMBL" id="RCX17680.1"/>
    </source>
</evidence>
<dbReference type="PANTHER" id="PTHR37299:SF1">
    <property type="entry name" value="STAGE 0 SPORULATION PROTEIN A HOMOLOG"/>
    <property type="match status" value="1"/>
</dbReference>
<dbReference type="InterPro" id="IPR027417">
    <property type="entry name" value="P-loop_NTPase"/>
</dbReference>
<dbReference type="SUPFAM" id="SSF52540">
    <property type="entry name" value="P-loop containing nucleoside triphosphate hydrolases"/>
    <property type="match status" value="1"/>
</dbReference>
<dbReference type="PIRSF" id="PIRSF036612">
    <property type="entry name" value="ABC_ATP_LytTR"/>
    <property type="match status" value="1"/>
</dbReference>
<dbReference type="GO" id="GO:0003677">
    <property type="term" value="F:DNA binding"/>
    <property type="evidence" value="ECO:0007669"/>
    <property type="project" value="InterPro"/>
</dbReference>
<dbReference type="Gene3D" id="2.40.50.1020">
    <property type="entry name" value="LytTr DNA-binding domain"/>
    <property type="match status" value="1"/>
</dbReference>
<dbReference type="InterPro" id="IPR046947">
    <property type="entry name" value="LytR-like"/>
</dbReference>
<dbReference type="Proteomes" id="UP000253090">
    <property type="component" value="Unassembled WGS sequence"/>
</dbReference>
<dbReference type="InterPro" id="IPR007492">
    <property type="entry name" value="LytTR_DNA-bd_dom"/>
</dbReference>
<dbReference type="Gene3D" id="3.40.50.300">
    <property type="entry name" value="P-loop containing nucleotide triphosphate hydrolases"/>
    <property type="match status" value="1"/>
</dbReference>
<keyword evidence="3" id="KW-1185">Reference proteome</keyword>
<dbReference type="PROSITE" id="PS50930">
    <property type="entry name" value="HTH_LYTTR"/>
    <property type="match status" value="1"/>
</dbReference>
<evidence type="ECO:0000313" key="3">
    <source>
        <dbReference type="Proteomes" id="UP000253090"/>
    </source>
</evidence>
<dbReference type="GO" id="GO:0000156">
    <property type="term" value="F:phosphorelay response regulator activity"/>
    <property type="evidence" value="ECO:0007669"/>
    <property type="project" value="InterPro"/>
</dbReference>
<dbReference type="RefSeq" id="WP_181873196.1">
    <property type="nucleotide sequence ID" value="NZ_QPJW01000008.1"/>
</dbReference>
<feature type="domain" description="HTH LytTR-type" evidence="1">
    <location>
        <begin position="241"/>
        <end position="347"/>
    </location>
</feature>
<comment type="caution">
    <text evidence="2">The sequence shown here is derived from an EMBL/GenBank/DDBJ whole genome shotgun (WGS) entry which is preliminary data.</text>
</comment>
<name>A0A369B828_9BACL</name>
<dbReference type="AlphaFoldDB" id="A0A369B828"/>
<proteinExistence type="predicted"/>